<dbReference type="AlphaFoldDB" id="A0A1J8Q977"/>
<reference evidence="2 3" key="1">
    <citation type="submission" date="2016-03" db="EMBL/GenBank/DDBJ databases">
        <title>Comparative genomics of the ectomycorrhizal sister species Rhizopogon vinicolor and Rhizopogon vesiculosus (Basidiomycota: Boletales) reveals a divergence of the mating type B locus.</title>
        <authorList>
            <person name="Mujic A.B."/>
            <person name="Kuo A."/>
            <person name="Tritt A."/>
            <person name="Lipzen A."/>
            <person name="Chen C."/>
            <person name="Johnson J."/>
            <person name="Sharma A."/>
            <person name="Barry K."/>
            <person name="Grigoriev I.V."/>
            <person name="Spatafora J.W."/>
        </authorList>
    </citation>
    <scope>NUCLEOTIDE SEQUENCE [LARGE SCALE GENOMIC DNA]</scope>
    <source>
        <strain evidence="2 3">AM-OR11-056</strain>
    </source>
</reference>
<accession>A0A1J8Q977</accession>
<evidence type="ECO:0000256" key="1">
    <source>
        <dbReference type="SAM" id="MobiDB-lite"/>
    </source>
</evidence>
<dbReference type="Proteomes" id="UP000183567">
    <property type="component" value="Unassembled WGS sequence"/>
</dbReference>
<proteinExistence type="predicted"/>
<organism evidence="2 3">
    <name type="scientific">Rhizopogon vesiculosus</name>
    <dbReference type="NCBI Taxonomy" id="180088"/>
    <lineage>
        <taxon>Eukaryota</taxon>
        <taxon>Fungi</taxon>
        <taxon>Dikarya</taxon>
        <taxon>Basidiomycota</taxon>
        <taxon>Agaricomycotina</taxon>
        <taxon>Agaricomycetes</taxon>
        <taxon>Agaricomycetidae</taxon>
        <taxon>Boletales</taxon>
        <taxon>Suillineae</taxon>
        <taxon>Rhizopogonaceae</taxon>
        <taxon>Rhizopogon</taxon>
    </lineage>
</organism>
<evidence type="ECO:0000313" key="2">
    <source>
        <dbReference type="EMBL" id="OJA08300.1"/>
    </source>
</evidence>
<gene>
    <name evidence="2" type="ORF">AZE42_07568</name>
</gene>
<evidence type="ECO:0000313" key="3">
    <source>
        <dbReference type="Proteomes" id="UP000183567"/>
    </source>
</evidence>
<keyword evidence="3" id="KW-1185">Reference proteome</keyword>
<name>A0A1J8Q977_9AGAM</name>
<sequence>MPVPPSSRPHIPLHLQLPPAA</sequence>
<feature type="region of interest" description="Disordered" evidence="1">
    <location>
        <begin position="1"/>
        <end position="21"/>
    </location>
</feature>
<protein>
    <submittedName>
        <fullName evidence="2">Uncharacterized protein</fullName>
    </submittedName>
</protein>
<dbReference type="EMBL" id="LVVM01006346">
    <property type="protein sequence ID" value="OJA08300.1"/>
    <property type="molecule type" value="Genomic_DNA"/>
</dbReference>
<comment type="caution">
    <text evidence="2">The sequence shown here is derived from an EMBL/GenBank/DDBJ whole genome shotgun (WGS) entry which is preliminary data.</text>
</comment>